<evidence type="ECO:0000313" key="1">
    <source>
        <dbReference type="EMBL" id="RSU10735.1"/>
    </source>
</evidence>
<dbReference type="RefSeq" id="WP_126809421.1">
    <property type="nucleotide sequence ID" value="NZ_NGKA01000013.1"/>
</dbReference>
<dbReference type="EMBL" id="NGKA01000013">
    <property type="protein sequence ID" value="RSU10735.1"/>
    <property type="molecule type" value="Genomic_DNA"/>
</dbReference>
<gene>
    <name evidence="1" type="ORF">CBF29_09120</name>
</gene>
<proteinExistence type="predicted"/>
<reference evidence="1 2" key="1">
    <citation type="submission" date="2017-05" db="EMBL/GenBank/DDBJ databases">
        <title>Vagococcus spp. assemblies.</title>
        <authorList>
            <person name="Gulvik C.A."/>
        </authorList>
    </citation>
    <scope>NUCLEOTIDE SEQUENCE [LARGE SCALE GENOMIC DNA]</scope>
    <source>
        <strain evidence="1 2">CCUG 51432</strain>
    </source>
</reference>
<dbReference type="SUPFAM" id="SSF50969">
    <property type="entry name" value="YVTN repeat-like/Quinoprotein amine dehydrogenase"/>
    <property type="match status" value="1"/>
</dbReference>
<evidence type="ECO:0000313" key="2">
    <source>
        <dbReference type="Proteomes" id="UP000287605"/>
    </source>
</evidence>
<keyword evidence="2" id="KW-1185">Reference proteome</keyword>
<dbReference type="Proteomes" id="UP000287605">
    <property type="component" value="Unassembled WGS sequence"/>
</dbReference>
<sequence length="372" mass="42546">MKKRNLWLLLLFVLTLTAFFGVALFVMPLSEHEAQKTPATTFKGIQSEKKQLKVLKRYPTIYHSSSWKNSDAMIPIPGLYQTKTLDDSNTITACDAMTPQGLAITDDHVFISAYCHNHEHNSVIYIMNHYNYDLLNTVVMHGNPHAGGLAFDDNFDNLWVSTTEGVAAISLEHLLNYDLDIVKKPVGYDQDMRLHDIPRSSVITSYNGFLIAGHFKKKTEGKLTLYGMDSQGKLLDSTLVSQTNDNPSYDLYYNAETLSVAKMQGIALYDNYVIISQSYGKKNSSLYIFDIRVAGNVFDVEKATYKIDFPPYLEQITIHDDQLYALFESGSKGYREKTENRFDYVLKIPFKELLFQQQQEYPLLLPQKYNKK</sequence>
<protein>
    <submittedName>
        <fullName evidence="1">Uncharacterized protein</fullName>
    </submittedName>
</protein>
<name>A0A430ARQ2_9ENTE</name>
<comment type="caution">
    <text evidence="1">The sequence shown here is derived from an EMBL/GenBank/DDBJ whole genome shotgun (WGS) entry which is preliminary data.</text>
</comment>
<dbReference type="AlphaFoldDB" id="A0A430ARQ2"/>
<dbReference type="OrthoDB" id="1655118at2"/>
<organism evidence="1 2">
    <name type="scientific">Vagococcus elongatus</name>
    <dbReference type="NCBI Taxonomy" id="180344"/>
    <lineage>
        <taxon>Bacteria</taxon>
        <taxon>Bacillati</taxon>
        <taxon>Bacillota</taxon>
        <taxon>Bacilli</taxon>
        <taxon>Lactobacillales</taxon>
        <taxon>Enterococcaceae</taxon>
        <taxon>Vagococcus</taxon>
    </lineage>
</organism>
<accession>A0A430ARQ2</accession>
<dbReference type="InterPro" id="IPR011044">
    <property type="entry name" value="Quino_amine_DH_bsu"/>
</dbReference>